<accession>A0A6J4IDP3</accession>
<organism evidence="1">
    <name type="scientific">uncultured Chthoniobacterales bacterium</name>
    <dbReference type="NCBI Taxonomy" id="1836801"/>
    <lineage>
        <taxon>Bacteria</taxon>
        <taxon>Pseudomonadati</taxon>
        <taxon>Verrucomicrobiota</taxon>
        <taxon>Spartobacteria</taxon>
        <taxon>Chthoniobacterales</taxon>
        <taxon>environmental samples</taxon>
    </lineage>
</organism>
<dbReference type="InterPro" id="IPR021272">
    <property type="entry name" value="DUF2851"/>
</dbReference>
<evidence type="ECO:0008006" key="2">
    <source>
        <dbReference type="Google" id="ProtNLM"/>
    </source>
</evidence>
<evidence type="ECO:0000313" key="1">
    <source>
        <dbReference type="EMBL" id="CAA9249513.1"/>
    </source>
</evidence>
<proteinExistence type="predicted"/>
<protein>
    <recommendedName>
        <fullName evidence="2">DUF2851 family protein</fullName>
    </recommendedName>
</protein>
<reference evidence="1" key="1">
    <citation type="submission" date="2020-02" db="EMBL/GenBank/DDBJ databases">
        <authorList>
            <person name="Meier V. D."/>
        </authorList>
    </citation>
    <scope>NUCLEOTIDE SEQUENCE</scope>
    <source>
        <strain evidence="1">AVDCRST_MAG42</strain>
    </source>
</reference>
<gene>
    <name evidence="1" type="ORF">AVDCRST_MAG42-2465</name>
</gene>
<dbReference type="Pfam" id="PF11013">
    <property type="entry name" value="DUF2851"/>
    <property type="match status" value="1"/>
</dbReference>
<name>A0A6J4IDP3_9BACT</name>
<sequence>MLAPSPSTARYQEFRERSRVKERALFATPRNPNELELQARWFAGDFGRRFRSADGKAIEIVQFGTWNREAGPDFQGAAINVDGEVKRGSIEFDLTDRSWESHGHAINPAFEDAVLHVFVNASEHTFFTRTRANRNVLQVRVDLSSLADAFASNVPLARPGRCHAPLKDLPEERVLSVLDAASRFRLDRKAARFRALADNHGADEAIFQELATALGYKQNKLPFTLIAQRLPLATLRKEGDRAEALLFGVAGFLEAPDLAVYAKETRAYVRDLWDQWWARRDDLQRLVLPPKLWRLGGARPLNHPQRRLGALATLVREWNALQAALAAAEPATALRRFLLRLEHPFWSHHYTLTSAMAPNKLAVIGDTRIAEIMANVVFPWLRASGADTWPDYQKLPARLTNRRLETAVTRLFGDDPRQRTFVRTVVNQQGLLQIYEDFCLQDNSDCAHCPFPEQMQKWTA</sequence>
<dbReference type="AlphaFoldDB" id="A0A6J4IDP3"/>
<dbReference type="EMBL" id="CADCTA010000077">
    <property type="protein sequence ID" value="CAA9249513.1"/>
    <property type="molecule type" value="Genomic_DNA"/>
</dbReference>